<reference evidence="1 2" key="1">
    <citation type="submission" date="2022-09" db="EMBL/GenBank/DDBJ databases">
        <authorList>
            <person name="Palmer J.M."/>
        </authorList>
    </citation>
    <scope>NUCLEOTIDE SEQUENCE [LARGE SCALE GENOMIC DNA]</scope>
    <source>
        <strain evidence="1 2">DSM 7382</strain>
    </source>
</reference>
<dbReference type="Proteomes" id="UP001385951">
    <property type="component" value="Unassembled WGS sequence"/>
</dbReference>
<protein>
    <submittedName>
        <fullName evidence="1">Uncharacterized protein</fullName>
    </submittedName>
</protein>
<gene>
    <name evidence="1" type="ORF">QCA50_006096</name>
</gene>
<accession>A0AAW0GLA2</accession>
<name>A0AAW0GLA2_9APHY</name>
<sequence>MGLYSTSSHSSNESQLKILSTPSKLLILQSIHSIPSISPLICHADVSKSPLLTVENQYSTCNAHIAVYKYRQLPRGPELGVIASWIDADYQHD</sequence>
<proteinExistence type="predicted"/>
<evidence type="ECO:0000313" key="2">
    <source>
        <dbReference type="Proteomes" id="UP001385951"/>
    </source>
</evidence>
<keyword evidence="2" id="KW-1185">Reference proteome</keyword>
<dbReference type="AlphaFoldDB" id="A0AAW0GLA2"/>
<dbReference type="EMBL" id="JASBNA010000006">
    <property type="protein sequence ID" value="KAK7690993.1"/>
    <property type="molecule type" value="Genomic_DNA"/>
</dbReference>
<organism evidence="1 2">
    <name type="scientific">Cerrena zonata</name>
    <dbReference type="NCBI Taxonomy" id="2478898"/>
    <lineage>
        <taxon>Eukaryota</taxon>
        <taxon>Fungi</taxon>
        <taxon>Dikarya</taxon>
        <taxon>Basidiomycota</taxon>
        <taxon>Agaricomycotina</taxon>
        <taxon>Agaricomycetes</taxon>
        <taxon>Polyporales</taxon>
        <taxon>Cerrenaceae</taxon>
        <taxon>Cerrena</taxon>
    </lineage>
</organism>
<evidence type="ECO:0000313" key="1">
    <source>
        <dbReference type="EMBL" id="KAK7690993.1"/>
    </source>
</evidence>
<comment type="caution">
    <text evidence="1">The sequence shown here is derived from an EMBL/GenBank/DDBJ whole genome shotgun (WGS) entry which is preliminary data.</text>
</comment>